<dbReference type="InterPro" id="IPR008331">
    <property type="entry name" value="Ferritin_DPS_dom"/>
</dbReference>
<dbReference type="PROSITE" id="PS00818">
    <property type="entry name" value="DPS_1"/>
    <property type="match status" value="1"/>
</dbReference>
<comment type="similarity">
    <text evidence="1 2">Belongs to the Dps family.</text>
</comment>
<dbReference type="Gene3D" id="1.20.1260.10">
    <property type="match status" value="1"/>
</dbReference>
<proteinExistence type="inferred from homology"/>
<dbReference type="EMBL" id="BJOU01000019">
    <property type="protein sequence ID" value="GED99448.1"/>
    <property type="molecule type" value="Genomic_DNA"/>
</dbReference>
<dbReference type="InterPro" id="IPR023188">
    <property type="entry name" value="DPS_DNA-bd_CS"/>
</dbReference>
<dbReference type="OrthoDB" id="9797687at2"/>
<evidence type="ECO:0000256" key="1">
    <source>
        <dbReference type="ARBA" id="ARBA00009497"/>
    </source>
</evidence>
<dbReference type="InterPro" id="IPR002177">
    <property type="entry name" value="DPS_DNA-bd"/>
</dbReference>
<dbReference type="Proteomes" id="UP000444980">
    <property type="component" value="Unassembled WGS sequence"/>
</dbReference>
<gene>
    <name evidence="4" type="primary">dps</name>
    <name evidence="4" type="ORF">nbrc107697_34870</name>
</gene>
<accession>A0A7I9V1X9</accession>
<evidence type="ECO:0000259" key="3">
    <source>
        <dbReference type="Pfam" id="PF00210"/>
    </source>
</evidence>
<dbReference type="PANTHER" id="PTHR42932:SF2">
    <property type="entry name" value="DNA PROTECTION DURING STARVATION PROTEIN 1"/>
    <property type="match status" value="1"/>
</dbReference>
<comment type="caution">
    <text evidence="4">The sequence shown here is derived from an EMBL/GenBank/DDBJ whole genome shotgun (WGS) entry which is preliminary data.</text>
</comment>
<reference evidence="5" key="1">
    <citation type="submission" date="2019-06" db="EMBL/GenBank/DDBJ databases">
        <title>Gordonia isolated from sludge of a wastewater treatment plant.</title>
        <authorList>
            <person name="Tamura T."/>
            <person name="Aoyama K."/>
            <person name="Kang Y."/>
            <person name="Saito S."/>
            <person name="Akiyama N."/>
            <person name="Yazawa K."/>
            <person name="Gonoi T."/>
            <person name="Mikami Y."/>
        </authorList>
    </citation>
    <scope>NUCLEOTIDE SEQUENCE [LARGE SCALE GENOMIC DNA]</scope>
    <source>
        <strain evidence="5">NBRC 107697</strain>
    </source>
</reference>
<evidence type="ECO:0000256" key="2">
    <source>
        <dbReference type="RuleBase" id="RU003875"/>
    </source>
</evidence>
<dbReference type="GO" id="GO:0016722">
    <property type="term" value="F:oxidoreductase activity, acting on metal ions"/>
    <property type="evidence" value="ECO:0007669"/>
    <property type="project" value="InterPro"/>
</dbReference>
<keyword evidence="5" id="KW-1185">Reference proteome</keyword>
<evidence type="ECO:0000313" key="4">
    <source>
        <dbReference type="EMBL" id="GED99448.1"/>
    </source>
</evidence>
<dbReference type="Pfam" id="PF00210">
    <property type="entry name" value="Ferritin"/>
    <property type="match status" value="1"/>
</dbReference>
<dbReference type="AlphaFoldDB" id="A0A7I9V1X9"/>
<dbReference type="PRINTS" id="PR01346">
    <property type="entry name" value="HELNAPAPROT"/>
</dbReference>
<dbReference type="GO" id="GO:0008199">
    <property type="term" value="F:ferric iron binding"/>
    <property type="evidence" value="ECO:0007669"/>
    <property type="project" value="InterPro"/>
</dbReference>
<feature type="domain" description="Ferritin/DPS" evidence="3">
    <location>
        <begin position="21"/>
        <end position="155"/>
    </location>
</feature>
<name>A0A7I9V1X9_9ACTN</name>
<dbReference type="InterPro" id="IPR012347">
    <property type="entry name" value="Ferritin-like"/>
</dbReference>
<dbReference type="PANTHER" id="PTHR42932">
    <property type="entry name" value="GENERAL STRESS PROTEIN 20U"/>
    <property type="match status" value="1"/>
</dbReference>
<sequence>MSTATPINGVLDHDARQVVGDALQATLVDLVDLSLIAKQAHWNVVGSHFTAVHADLDELVDVTREFSDAAAERATAVGVSPDARVQTVAKTTGTPGISEGWIGDTAVIGVIVENLAAVIGGIRERIEATGTQDPVTEDLLIGFAARLEQLHWMWQARQA</sequence>
<dbReference type="CDD" id="cd01043">
    <property type="entry name" value="DPS"/>
    <property type="match status" value="1"/>
</dbReference>
<organism evidence="4 5">
    <name type="scientific">Gordonia crocea</name>
    <dbReference type="NCBI Taxonomy" id="589162"/>
    <lineage>
        <taxon>Bacteria</taxon>
        <taxon>Bacillati</taxon>
        <taxon>Actinomycetota</taxon>
        <taxon>Actinomycetes</taxon>
        <taxon>Mycobacteriales</taxon>
        <taxon>Gordoniaceae</taxon>
        <taxon>Gordonia</taxon>
    </lineage>
</organism>
<evidence type="ECO:0000313" key="5">
    <source>
        <dbReference type="Proteomes" id="UP000444980"/>
    </source>
</evidence>
<dbReference type="SUPFAM" id="SSF47240">
    <property type="entry name" value="Ferritin-like"/>
    <property type="match status" value="1"/>
</dbReference>
<dbReference type="RefSeq" id="WP_161928720.1">
    <property type="nucleotide sequence ID" value="NZ_BJOU01000019.1"/>
</dbReference>
<dbReference type="InterPro" id="IPR009078">
    <property type="entry name" value="Ferritin-like_SF"/>
</dbReference>
<dbReference type="PIRSF" id="PIRSF005900">
    <property type="entry name" value="Dps"/>
    <property type="match status" value="1"/>
</dbReference>
<protein>
    <submittedName>
        <fullName evidence="4">DNA starvation/stationary phase protection protein</fullName>
    </submittedName>
</protein>